<organism evidence="1 2">
    <name type="scientific">Wolfiporia cocos (strain MD-104)</name>
    <name type="common">Brown rot fungus</name>
    <dbReference type="NCBI Taxonomy" id="742152"/>
    <lineage>
        <taxon>Eukaryota</taxon>
        <taxon>Fungi</taxon>
        <taxon>Dikarya</taxon>
        <taxon>Basidiomycota</taxon>
        <taxon>Agaricomycotina</taxon>
        <taxon>Agaricomycetes</taxon>
        <taxon>Polyporales</taxon>
        <taxon>Phaeolaceae</taxon>
        <taxon>Wolfiporia</taxon>
    </lineage>
</organism>
<protein>
    <submittedName>
        <fullName evidence="1">Uncharacterized protein</fullName>
    </submittedName>
</protein>
<proteinExistence type="predicted"/>
<evidence type="ECO:0000313" key="1">
    <source>
        <dbReference type="EMBL" id="PCH40295.1"/>
    </source>
</evidence>
<dbReference type="EMBL" id="KB468053">
    <property type="protein sequence ID" value="PCH40295.1"/>
    <property type="molecule type" value="Genomic_DNA"/>
</dbReference>
<gene>
    <name evidence="1" type="ORF">WOLCODRAFT_162246</name>
</gene>
<keyword evidence="2" id="KW-1185">Reference proteome</keyword>
<reference evidence="1 2" key="1">
    <citation type="journal article" date="2012" name="Science">
        <title>The Paleozoic origin of enzymatic lignin decomposition reconstructed from 31 fungal genomes.</title>
        <authorList>
            <person name="Floudas D."/>
            <person name="Binder M."/>
            <person name="Riley R."/>
            <person name="Barry K."/>
            <person name="Blanchette R.A."/>
            <person name="Henrissat B."/>
            <person name="Martinez A.T."/>
            <person name="Otillar R."/>
            <person name="Spatafora J.W."/>
            <person name="Yadav J.S."/>
            <person name="Aerts A."/>
            <person name="Benoit I."/>
            <person name="Boyd A."/>
            <person name="Carlson A."/>
            <person name="Copeland A."/>
            <person name="Coutinho P.M."/>
            <person name="de Vries R.P."/>
            <person name="Ferreira P."/>
            <person name="Findley K."/>
            <person name="Foster B."/>
            <person name="Gaskell J."/>
            <person name="Glotzer D."/>
            <person name="Gorecki P."/>
            <person name="Heitman J."/>
            <person name="Hesse C."/>
            <person name="Hori C."/>
            <person name="Igarashi K."/>
            <person name="Jurgens J.A."/>
            <person name="Kallen N."/>
            <person name="Kersten P."/>
            <person name="Kohler A."/>
            <person name="Kuees U."/>
            <person name="Kumar T.K.A."/>
            <person name="Kuo A."/>
            <person name="LaButti K."/>
            <person name="Larrondo L.F."/>
            <person name="Lindquist E."/>
            <person name="Ling A."/>
            <person name="Lombard V."/>
            <person name="Lucas S."/>
            <person name="Lundell T."/>
            <person name="Martin R."/>
            <person name="McLaughlin D.J."/>
            <person name="Morgenstern I."/>
            <person name="Morin E."/>
            <person name="Murat C."/>
            <person name="Nagy L.G."/>
            <person name="Nolan M."/>
            <person name="Ohm R.A."/>
            <person name="Patyshakuliyeva A."/>
            <person name="Rokas A."/>
            <person name="Ruiz-Duenas F.J."/>
            <person name="Sabat G."/>
            <person name="Salamov A."/>
            <person name="Samejima M."/>
            <person name="Schmutz J."/>
            <person name="Slot J.C."/>
            <person name="St John F."/>
            <person name="Stenlid J."/>
            <person name="Sun H."/>
            <person name="Sun S."/>
            <person name="Syed K."/>
            <person name="Tsang A."/>
            <person name="Wiebenga A."/>
            <person name="Young D."/>
            <person name="Pisabarro A."/>
            <person name="Eastwood D.C."/>
            <person name="Martin F."/>
            <person name="Cullen D."/>
            <person name="Grigoriev I.V."/>
            <person name="Hibbett D.S."/>
        </authorList>
    </citation>
    <scope>NUCLEOTIDE SEQUENCE [LARGE SCALE GENOMIC DNA]</scope>
    <source>
        <strain evidence="1 2">MD-104</strain>
    </source>
</reference>
<evidence type="ECO:0000313" key="2">
    <source>
        <dbReference type="Proteomes" id="UP000218811"/>
    </source>
</evidence>
<dbReference type="Proteomes" id="UP000218811">
    <property type="component" value="Unassembled WGS sequence"/>
</dbReference>
<accession>A0A2H3JFG5</accession>
<dbReference type="AlphaFoldDB" id="A0A2H3JFG5"/>
<name>A0A2H3JFG5_WOLCO</name>
<sequence length="155" mass="16859">MARSADCVAGSSTRACACRGPSSDRRGRDGGPCGGDAHVPEGMERFARCLPLGRDWGTWRDEVHAALVHTGEGRVVCARVSWWAEYECTEVKSEWMRSIGASGRSGCENRVGKRHGRVWTRAERGCSLNEAMTASCALLGVITTYSASRQDRKPP</sequence>